<sequence>MSNGSKRKRQPAGLFTGKDLCATSDVWNACFGQDGNFKVIVKEPPTEASKDPEVEAMGEREFKVWSSLLANWSPVFEKMIRSDTYAESKSADIHHQHPST</sequence>
<proteinExistence type="predicted"/>
<organism evidence="1 2">
    <name type="scientific">Symbiodinium necroappetens</name>
    <dbReference type="NCBI Taxonomy" id="1628268"/>
    <lineage>
        <taxon>Eukaryota</taxon>
        <taxon>Sar</taxon>
        <taxon>Alveolata</taxon>
        <taxon>Dinophyceae</taxon>
        <taxon>Suessiales</taxon>
        <taxon>Symbiodiniaceae</taxon>
        <taxon>Symbiodinium</taxon>
    </lineage>
</organism>
<gene>
    <name evidence="1" type="primary">bath-40</name>
    <name evidence="1" type="ORF">SNEC2469_LOCUS35493</name>
</gene>
<reference evidence="1" key="1">
    <citation type="submission" date="2021-02" db="EMBL/GenBank/DDBJ databases">
        <authorList>
            <person name="Dougan E. K."/>
            <person name="Rhodes N."/>
            <person name="Thang M."/>
            <person name="Chan C."/>
        </authorList>
    </citation>
    <scope>NUCLEOTIDE SEQUENCE</scope>
</reference>
<protein>
    <submittedName>
        <fullName evidence="1">Bath-40 protein</fullName>
    </submittedName>
</protein>
<accession>A0A813CQF9</accession>
<dbReference type="Proteomes" id="UP000601435">
    <property type="component" value="Unassembled WGS sequence"/>
</dbReference>
<evidence type="ECO:0000313" key="1">
    <source>
        <dbReference type="EMBL" id="CAE7945074.1"/>
    </source>
</evidence>
<keyword evidence="2" id="KW-1185">Reference proteome</keyword>
<evidence type="ECO:0000313" key="2">
    <source>
        <dbReference type="Proteomes" id="UP000601435"/>
    </source>
</evidence>
<name>A0A813CQF9_9DINO</name>
<dbReference type="AlphaFoldDB" id="A0A813CQF9"/>
<dbReference type="EMBL" id="CAJNJA010103011">
    <property type="protein sequence ID" value="CAE7945074.1"/>
    <property type="molecule type" value="Genomic_DNA"/>
</dbReference>
<comment type="caution">
    <text evidence="1">The sequence shown here is derived from an EMBL/GenBank/DDBJ whole genome shotgun (WGS) entry which is preliminary data.</text>
</comment>